<proteinExistence type="predicted"/>
<accession>A0A1U7MWW6</accession>
<dbReference type="EMBL" id="MKZS01000001">
    <property type="protein sequence ID" value="OLT58164.1"/>
    <property type="molecule type" value="Genomic_DNA"/>
</dbReference>
<keyword evidence="2 5" id="KW-0812">Transmembrane</keyword>
<dbReference type="PANTHER" id="PTHR14948">
    <property type="entry name" value="NG5"/>
    <property type="match status" value="1"/>
</dbReference>
<reference evidence="6 7" key="1">
    <citation type="submission" date="2016-10" db="EMBL/GenBank/DDBJ databases">
        <title>Comparative genomics uncovers the prolific and rare metabolic potential of the cyanobacterial genus Moorea.</title>
        <authorList>
            <person name="Leao T."/>
            <person name="Castelao G."/>
            <person name="Korobeynikov A."/>
            <person name="Monroe E.A."/>
            <person name="Podell S."/>
            <person name="Glukhov E."/>
            <person name="Allen E."/>
            <person name="Gerwick W.H."/>
            <person name="Gerwick L."/>
        </authorList>
    </citation>
    <scope>NUCLEOTIDE SEQUENCE [LARGE SCALE GENOMIC DNA]</scope>
    <source>
        <strain evidence="6 7">PNG5-198</strain>
    </source>
</reference>
<name>A0A1U7MWW6_9CYAN</name>
<gene>
    <name evidence="6" type="ORF">BJP37_03015</name>
</gene>
<dbReference type="GO" id="GO:0016020">
    <property type="term" value="C:membrane"/>
    <property type="evidence" value="ECO:0007669"/>
    <property type="project" value="UniProtKB-SubCell"/>
</dbReference>
<evidence type="ECO:0000256" key="3">
    <source>
        <dbReference type="ARBA" id="ARBA00022989"/>
    </source>
</evidence>
<evidence type="ECO:0008006" key="8">
    <source>
        <dbReference type="Google" id="ProtNLM"/>
    </source>
</evidence>
<evidence type="ECO:0000313" key="6">
    <source>
        <dbReference type="EMBL" id="OLT58164.1"/>
    </source>
</evidence>
<evidence type="ECO:0000256" key="4">
    <source>
        <dbReference type="ARBA" id="ARBA00023136"/>
    </source>
</evidence>
<protein>
    <recommendedName>
        <fullName evidence="8">CD225/dispanin family protein</fullName>
    </recommendedName>
</protein>
<evidence type="ECO:0000256" key="2">
    <source>
        <dbReference type="ARBA" id="ARBA00022692"/>
    </source>
</evidence>
<keyword evidence="7" id="KW-1185">Reference proteome</keyword>
<evidence type="ECO:0000313" key="7">
    <source>
        <dbReference type="Proteomes" id="UP000186657"/>
    </source>
</evidence>
<dbReference type="InterPro" id="IPR007593">
    <property type="entry name" value="CD225/Dispanin_fam"/>
</dbReference>
<dbReference type="RefSeq" id="WP_075896398.1">
    <property type="nucleotide sequence ID" value="NZ_MKZS01000001.1"/>
</dbReference>
<dbReference type="PANTHER" id="PTHR14948:SF44">
    <property type="entry name" value="PROLINE-RICH TRANSMEMBRANE PROTEIN 1-LIKE"/>
    <property type="match status" value="1"/>
</dbReference>
<dbReference type="InterPro" id="IPR051423">
    <property type="entry name" value="CD225/Dispanin"/>
</dbReference>
<organism evidence="6 7">
    <name type="scientific">Moorena bouillonii PNG</name>
    <dbReference type="NCBI Taxonomy" id="568701"/>
    <lineage>
        <taxon>Bacteria</taxon>
        <taxon>Bacillati</taxon>
        <taxon>Cyanobacteriota</taxon>
        <taxon>Cyanophyceae</taxon>
        <taxon>Coleofasciculales</taxon>
        <taxon>Coleofasciculaceae</taxon>
        <taxon>Moorena</taxon>
    </lineage>
</organism>
<dbReference type="AlphaFoldDB" id="A0A1U7MWW6"/>
<dbReference type="Proteomes" id="UP000186657">
    <property type="component" value="Unassembled WGS sequence"/>
</dbReference>
<evidence type="ECO:0000256" key="1">
    <source>
        <dbReference type="ARBA" id="ARBA00004370"/>
    </source>
</evidence>
<dbReference type="Pfam" id="PF04505">
    <property type="entry name" value="CD225"/>
    <property type="match status" value="1"/>
</dbReference>
<comment type="subcellular location">
    <subcellularLocation>
        <location evidence="1">Membrane</location>
    </subcellularLocation>
</comment>
<sequence length="82" mass="9071">MHSNSPVPNYLPQAILVTLFCCFPFGIVAIVYGAQVNTKYKAGDLEGAYKASDNAKKWCWISFITAAIIMGLSVIFYLVRGY</sequence>
<keyword evidence="3 5" id="KW-1133">Transmembrane helix</keyword>
<keyword evidence="4 5" id="KW-0472">Membrane</keyword>
<evidence type="ECO:0000256" key="5">
    <source>
        <dbReference type="SAM" id="Phobius"/>
    </source>
</evidence>
<comment type="caution">
    <text evidence="6">The sequence shown here is derived from an EMBL/GenBank/DDBJ whole genome shotgun (WGS) entry which is preliminary data.</text>
</comment>
<feature type="transmembrane region" description="Helical" evidence="5">
    <location>
        <begin position="14"/>
        <end position="37"/>
    </location>
</feature>
<feature type="transmembrane region" description="Helical" evidence="5">
    <location>
        <begin position="58"/>
        <end position="79"/>
    </location>
</feature>